<dbReference type="Pfam" id="PF25917">
    <property type="entry name" value="BSH_RND"/>
    <property type="match status" value="1"/>
</dbReference>
<dbReference type="GO" id="GO:0015562">
    <property type="term" value="F:efflux transmembrane transporter activity"/>
    <property type="evidence" value="ECO:0007669"/>
    <property type="project" value="TreeGrafter"/>
</dbReference>
<evidence type="ECO:0000256" key="4">
    <source>
        <dbReference type="SAM" id="MobiDB-lite"/>
    </source>
</evidence>
<dbReference type="PANTHER" id="PTHR30469:SF38">
    <property type="entry name" value="HLYD FAMILY SECRETION PROTEIN"/>
    <property type="match status" value="1"/>
</dbReference>
<comment type="caution">
    <text evidence="8">The sequence shown here is derived from an EMBL/GenBank/DDBJ whole genome shotgun (WGS) entry which is preliminary data.</text>
</comment>
<name>A0A4R6YYS1_9GAMM</name>
<dbReference type="Gene3D" id="2.40.30.170">
    <property type="match status" value="1"/>
</dbReference>
<feature type="compositionally biased region" description="Low complexity" evidence="4">
    <location>
        <begin position="312"/>
        <end position="330"/>
    </location>
</feature>
<accession>A0A4R6YYS1</accession>
<feature type="domain" description="Multidrug resistance protein MdtA-like C-terminal permuted SH3" evidence="7">
    <location>
        <begin position="339"/>
        <end position="369"/>
    </location>
</feature>
<proteinExistence type="inferred from homology"/>
<dbReference type="RefSeq" id="WP_166654045.1">
    <property type="nucleotide sequence ID" value="NZ_SNZH01000006.1"/>
</dbReference>
<sequence length="400" mass="42812">MTRNILIILIIYFLAGCGGKGGGDKDKAPETALVPVEAVTAAARPIDASYSGTATLEADREADVVAKTGGVLLKLMVEEGNVVHQGQILARLDDASPRLSLAKVEATLRKLEADYRRADEMFGKKLLSLEEHDKIKFDLDNQRAAHDLAKLELSYTQVVAPIDGVIGKRMVKEGNLIQINQPLFHIVDFDPLLGILNVPERELNTLKPDQPVSLVVDALPGRRFPGVIERVSPVVEAASGTFRVTCRFKADAQTLKPGMFGRIDVIYDRKQDALAIPRGALIEEDGETAVFLIVDAPPAAASTTHAKDATKTDATPAAKTEAAATDAKPAPGVPALQAQRRVVRVGFADSEYVEVREGLKSGDRVITVGRNAVRDGTLVQVLDGDAPPPASSVPVAEKTQ</sequence>
<dbReference type="InterPro" id="IPR058792">
    <property type="entry name" value="Beta-barrel_RND_2"/>
</dbReference>
<organism evidence="8 9">
    <name type="scientific">Tahibacter aquaticus</name>
    <dbReference type="NCBI Taxonomy" id="520092"/>
    <lineage>
        <taxon>Bacteria</taxon>
        <taxon>Pseudomonadati</taxon>
        <taxon>Pseudomonadota</taxon>
        <taxon>Gammaproteobacteria</taxon>
        <taxon>Lysobacterales</taxon>
        <taxon>Rhodanobacteraceae</taxon>
        <taxon>Tahibacter</taxon>
    </lineage>
</organism>
<dbReference type="InterPro" id="IPR058625">
    <property type="entry name" value="MdtA-like_BSH"/>
</dbReference>
<feature type="region of interest" description="Disordered" evidence="4">
    <location>
        <begin position="302"/>
        <end position="333"/>
    </location>
</feature>
<dbReference type="Gene3D" id="1.10.287.470">
    <property type="entry name" value="Helix hairpin bin"/>
    <property type="match status" value="1"/>
</dbReference>
<keyword evidence="9" id="KW-1185">Reference proteome</keyword>
<evidence type="ECO:0000259" key="5">
    <source>
        <dbReference type="Pfam" id="PF25917"/>
    </source>
</evidence>
<comment type="similarity">
    <text evidence="2">Belongs to the membrane fusion protein (MFP) (TC 8.A.1) family.</text>
</comment>
<protein>
    <submittedName>
        <fullName evidence="8">RND family efflux transporter MFP subunit</fullName>
    </submittedName>
</protein>
<evidence type="ECO:0000259" key="7">
    <source>
        <dbReference type="Pfam" id="PF25967"/>
    </source>
</evidence>
<dbReference type="Proteomes" id="UP000295293">
    <property type="component" value="Unassembled WGS sequence"/>
</dbReference>
<dbReference type="Pfam" id="PF25967">
    <property type="entry name" value="RND-MFP_C"/>
    <property type="match status" value="1"/>
</dbReference>
<evidence type="ECO:0000256" key="3">
    <source>
        <dbReference type="ARBA" id="ARBA00022448"/>
    </source>
</evidence>
<dbReference type="SUPFAM" id="SSF111369">
    <property type="entry name" value="HlyD-like secretion proteins"/>
    <property type="match status" value="1"/>
</dbReference>
<dbReference type="NCBIfam" id="TIGR01730">
    <property type="entry name" value="RND_mfp"/>
    <property type="match status" value="1"/>
</dbReference>
<evidence type="ECO:0000313" key="8">
    <source>
        <dbReference type="EMBL" id="TDR44132.1"/>
    </source>
</evidence>
<dbReference type="GO" id="GO:1990281">
    <property type="term" value="C:efflux pump complex"/>
    <property type="evidence" value="ECO:0007669"/>
    <property type="project" value="TreeGrafter"/>
</dbReference>
<evidence type="ECO:0000313" key="9">
    <source>
        <dbReference type="Proteomes" id="UP000295293"/>
    </source>
</evidence>
<dbReference type="EMBL" id="SNZH01000006">
    <property type="protein sequence ID" value="TDR44132.1"/>
    <property type="molecule type" value="Genomic_DNA"/>
</dbReference>
<gene>
    <name evidence="8" type="ORF">DFR29_106280</name>
</gene>
<dbReference type="FunFam" id="2.40.30.170:FF:000010">
    <property type="entry name" value="Efflux RND transporter periplasmic adaptor subunit"/>
    <property type="match status" value="1"/>
</dbReference>
<keyword evidence="3" id="KW-0813">Transport</keyword>
<dbReference type="Gene3D" id="2.40.50.100">
    <property type="match status" value="1"/>
</dbReference>
<evidence type="ECO:0000259" key="6">
    <source>
        <dbReference type="Pfam" id="PF25954"/>
    </source>
</evidence>
<dbReference type="Gene3D" id="2.40.420.20">
    <property type="match status" value="1"/>
</dbReference>
<feature type="domain" description="CusB-like beta-barrel" evidence="6">
    <location>
        <begin position="197"/>
        <end position="264"/>
    </location>
</feature>
<evidence type="ECO:0000256" key="1">
    <source>
        <dbReference type="ARBA" id="ARBA00004196"/>
    </source>
</evidence>
<dbReference type="InterPro" id="IPR058627">
    <property type="entry name" value="MdtA-like_C"/>
</dbReference>
<feature type="domain" description="Multidrug resistance protein MdtA-like barrel-sandwich hybrid" evidence="5">
    <location>
        <begin position="60"/>
        <end position="187"/>
    </location>
</feature>
<evidence type="ECO:0000256" key="2">
    <source>
        <dbReference type="ARBA" id="ARBA00009477"/>
    </source>
</evidence>
<dbReference type="PANTHER" id="PTHR30469">
    <property type="entry name" value="MULTIDRUG RESISTANCE PROTEIN MDTA"/>
    <property type="match status" value="1"/>
</dbReference>
<comment type="subcellular location">
    <subcellularLocation>
        <location evidence="1">Cell envelope</location>
    </subcellularLocation>
</comment>
<dbReference type="Pfam" id="PF25954">
    <property type="entry name" value="Beta-barrel_RND_2"/>
    <property type="match status" value="1"/>
</dbReference>
<dbReference type="AlphaFoldDB" id="A0A4R6YYS1"/>
<dbReference type="PROSITE" id="PS51257">
    <property type="entry name" value="PROKAR_LIPOPROTEIN"/>
    <property type="match status" value="1"/>
</dbReference>
<reference evidence="8 9" key="1">
    <citation type="submission" date="2019-03" db="EMBL/GenBank/DDBJ databases">
        <title>Genomic Encyclopedia of Type Strains, Phase IV (KMG-IV): sequencing the most valuable type-strain genomes for metagenomic binning, comparative biology and taxonomic classification.</title>
        <authorList>
            <person name="Goeker M."/>
        </authorList>
    </citation>
    <scope>NUCLEOTIDE SEQUENCE [LARGE SCALE GENOMIC DNA]</scope>
    <source>
        <strain evidence="8 9">DSM 21667</strain>
    </source>
</reference>
<dbReference type="InterPro" id="IPR006143">
    <property type="entry name" value="RND_pump_MFP"/>
</dbReference>